<evidence type="ECO:0000256" key="1">
    <source>
        <dbReference type="SAM" id="MobiDB-lite"/>
    </source>
</evidence>
<protein>
    <submittedName>
        <fullName evidence="2">Uncharacterized protein</fullName>
    </submittedName>
</protein>
<evidence type="ECO:0000313" key="3">
    <source>
        <dbReference type="Proteomes" id="UP000001055"/>
    </source>
</evidence>
<sequence length="114" mass="12374">MPSSTSAPTALTCEEEGDESDLQLMPHIPHVRGLKFAATRHESPEPSGFGLEISSAIRIGHDQGAQVVAVDHNVVAKIYDPLFYPDVDEYGFRPDVVCVADGAYARKSTAFEEL</sequence>
<dbReference type="GeneID" id="5972969"/>
<evidence type="ECO:0000313" key="2">
    <source>
        <dbReference type="EMBL" id="EAT86759.1"/>
    </source>
</evidence>
<organism evidence="2 3">
    <name type="scientific">Phaeosphaeria nodorum (strain SN15 / ATCC MYA-4574 / FGSC 10173)</name>
    <name type="common">Glume blotch fungus</name>
    <name type="synonym">Parastagonospora nodorum</name>
    <dbReference type="NCBI Taxonomy" id="321614"/>
    <lineage>
        <taxon>Eukaryota</taxon>
        <taxon>Fungi</taxon>
        <taxon>Dikarya</taxon>
        <taxon>Ascomycota</taxon>
        <taxon>Pezizomycotina</taxon>
        <taxon>Dothideomycetes</taxon>
        <taxon>Pleosporomycetidae</taxon>
        <taxon>Pleosporales</taxon>
        <taxon>Pleosporineae</taxon>
        <taxon>Phaeosphaeriaceae</taxon>
        <taxon>Parastagonospora</taxon>
    </lineage>
</organism>
<dbReference type="Proteomes" id="UP000001055">
    <property type="component" value="Unassembled WGS sequence"/>
</dbReference>
<dbReference type="InParanoid" id="Q0URB9"/>
<name>Q0URB9_PHANO</name>
<dbReference type="RefSeq" id="XP_001796092.1">
    <property type="nucleotide sequence ID" value="XM_001796040.1"/>
</dbReference>
<dbReference type="EMBL" id="CH445332">
    <property type="protein sequence ID" value="EAT86759.1"/>
    <property type="molecule type" value="Genomic_DNA"/>
</dbReference>
<dbReference type="KEGG" id="pno:SNOG_05695"/>
<feature type="region of interest" description="Disordered" evidence="1">
    <location>
        <begin position="1"/>
        <end position="23"/>
    </location>
</feature>
<reference evidence="3" key="1">
    <citation type="journal article" date="2007" name="Plant Cell">
        <title>Dothideomycete-plant interactions illuminated by genome sequencing and EST analysis of the wheat pathogen Stagonospora nodorum.</title>
        <authorList>
            <person name="Hane J.K."/>
            <person name="Lowe R.G."/>
            <person name="Solomon P.S."/>
            <person name="Tan K.C."/>
            <person name="Schoch C.L."/>
            <person name="Spatafora J.W."/>
            <person name="Crous P.W."/>
            <person name="Kodira C."/>
            <person name="Birren B.W."/>
            <person name="Galagan J.E."/>
            <person name="Torriani S.F."/>
            <person name="McDonald B.A."/>
            <person name="Oliver R.P."/>
        </authorList>
    </citation>
    <scope>NUCLEOTIDE SEQUENCE [LARGE SCALE GENOMIC DNA]</scope>
    <source>
        <strain evidence="3">SN15 / ATCC MYA-4574 / FGSC 10173</strain>
    </source>
</reference>
<proteinExistence type="predicted"/>
<accession>Q0URB9</accession>
<dbReference type="AlphaFoldDB" id="Q0URB9"/>
<gene>
    <name evidence="2" type="ORF">SNOG_05695</name>
</gene>